<dbReference type="GO" id="GO:0005524">
    <property type="term" value="F:ATP binding"/>
    <property type="evidence" value="ECO:0007669"/>
    <property type="project" value="UniProtKB-KW"/>
</dbReference>
<accession>A0AAE1VTT1</accession>
<sequence length="249" mass="27873">MPRHKLPTHSSRSMVSFMCILLLSQPVIVRVEMLQVTTIISEAKVRGAKRGPPPSESDIKAAELVVKEKGEAVAKTSAKDDMKCAEAYASCHSQEAAKARKFENKVEWGIDLASEHERYLTKEKFKAPVIVYNYPKAKACNVKVNEDIKTVAEMECLYLRQALILLSPFLPLSLGHIIFPSRLESYRSSKHSQISYHTSYFSSLRSHIVSKLVDLYKGSSEESYQANVYEVATRRNTTAVLEAGASDDD</sequence>
<dbReference type="PANTHER" id="PTHR22594:SF54">
    <property type="entry name" value="ASPARAGINE--TRNA LIGASE, CYTOPLASMIC 1-RELATED"/>
    <property type="match status" value="1"/>
</dbReference>
<reference evidence="4" key="2">
    <citation type="journal article" date="2024" name="Plant">
        <title>Genomic evolution and insights into agronomic trait innovations of Sesamum species.</title>
        <authorList>
            <person name="Miao H."/>
            <person name="Wang L."/>
            <person name="Qu L."/>
            <person name="Liu H."/>
            <person name="Sun Y."/>
            <person name="Le M."/>
            <person name="Wang Q."/>
            <person name="Wei S."/>
            <person name="Zheng Y."/>
            <person name="Lin W."/>
            <person name="Duan Y."/>
            <person name="Cao H."/>
            <person name="Xiong S."/>
            <person name="Wang X."/>
            <person name="Wei L."/>
            <person name="Li C."/>
            <person name="Ma Q."/>
            <person name="Ju M."/>
            <person name="Zhao R."/>
            <person name="Li G."/>
            <person name="Mu C."/>
            <person name="Tian Q."/>
            <person name="Mei H."/>
            <person name="Zhang T."/>
            <person name="Gao T."/>
            <person name="Zhang H."/>
        </authorList>
    </citation>
    <scope>NUCLEOTIDE SEQUENCE</scope>
    <source>
        <strain evidence="4">K16</strain>
    </source>
</reference>
<evidence type="ECO:0000313" key="4">
    <source>
        <dbReference type="EMBL" id="KAK4381578.1"/>
    </source>
</evidence>
<dbReference type="GO" id="GO:0006421">
    <property type="term" value="P:asparaginyl-tRNA aminoacylation"/>
    <property type="evidence" value="ECO:0007669"/>
    <property type="project" value="TreeGrafter"/>
</dbReference>
<dbReference type="AlphaFoldDB" id="A0AAE1VTT1"/>
<dbReference type="GO" id="GO:0004816">
    <property type="term" value="F:asparagine-tRNA ligase activity"/>
    <property type="evidence" value="ECO:0007669"/>
    <property type="project" value="TreeGrafter"/>
</dbReference>
<feature type="signal peptide" evidence="3">
    <location>
        <begin position="1"/>
        <end position="29"/>
    </location>
</feature>
<evidence type="ECO:0000256" key="2">
    <source>
        <dbReference type="ARBA" id="ARBA00023146"/>
    </source>
</evidence>
<dbReference type="PANTHER" id="PTHR22594">
    <property type="entry name" value="ASPARTYL/LYSYL-TRNA SYNTHETASE"/>
    <property type="match status" value="1"/>
</dbReference>
<dbReference type="GO" id="GO:0005739">
    <property type="term" value="C:mitochondrion"/>
    <property type="evidence" value="ECO:0007669"/>
    <property type="project" value="TreeGrafter"/>
</dbReference>
<name>A0AAE1VTT1_9LAMI</name>
<dbReference type="Proteomes" id="UP001289374">
    <property type="component" value="Unassembled WGS sequence"/>
</dbReference>
<keyword evidence="4" id="KW-0436">Ligase</keyword>
<dbReference type="EMBL" id="JACGWL010000853">
    <property type="protein sequence ID" value="KAK4381578.1"/>
    <property type="molecule type" value="Genomic_DNA"/>
</dbReference>
<evidence type="ECO:0000256" key="3">
    <source>
        <dbReference type="SAM" id="SignalP"/>
    </source>
</evidence>
<feature type="chain" id="PRO_5042064654" evidence="3">
    <location>
        <begin position="30"/>
        <end position="249"/>
    </location>
</feature>
<evidence type="ECO:0000313" key="5">
    <source>
        <dbReference type="Proteomes" id="UP001289374"/>
    </source>
</evidence>
<organism evidence="4 5">
    <name type="scientific">Sesamum angolense</name>
    <dbReference type="NCBI Taxonomy" id="2727404"/>
    <lineage>
        <taxon>Eukaryota</taxon>
        <taxon>Viridiplantae</taxon>
        <taxon>Streptophyta</taxon>
        <taxon>Embryophyta</taxon>
        <taxon>Tracheophyta</taxon>
        <taxon>Spermatophyta</taxon>
        <taxon>Magnoliopsida</taxon>
        <taxon>eudicotyledons</taxon>
        <taxon>Gunneridae</taxon>
        <taxon>Pentapetalae</taxon>
        <taxon>asterids</taxon>
        <taxon>lamiids</taxon>
        <taxon>Lamiales</taxon>
        <taxon>Pedaliaceae</taxon>
        <taxon>Sesamum</taxon>
    </lineage>
</organism>
<protein>
    <submittedName>
        <fullName evidence="4">Asparagine--tRNA ligase, cytoplasmic 1</fullName>
    </submittedName>
</protein>
<evidence type="ECO:0000256" key="1">
    <source>
        <dbReference type="ARBA" id="ARBA00022917"/>
    </source>
</evidence>
<keyword evidence="1" id="KW-0648">Protein biosynthesis</keyword>
<gene>
    <name evidence="4" type="ORF">Sango_2954400</name>
</gene>
<keyword evidence="3" id="KW-0732">Signal</keyword>
<keyword evidence="2" id="KW-0030">Aminoacyl-tRNA synthetase</keyword>
<keyword evidence="5" id="KW-1185">Reference proteome</keyword>
<proteinExistence type="predicted"/>
<comment type="caution">
    <text evidence="4">The sequence shown here is derived from an EMBL/GenBank/DDBJ whole genome shotgun (WGS) entry which is preliminary data.</text>
</comment>
<dbReference type="Gene3D" id="3.30.930.10">
    <property type="entry name" value="Bira Bifunctional Protein, Domain 2"/>
    <property type="match status" value="1"/>
</dbReference>
<dbReference type="InterPro" id="IPR045864">
    <property type="entry name" value="aa-tRNA-synth_II/BPL/LPL"/>
</dbReference>
<reference evidence="4" key="1">
    <citation type="submission" date="2020-06" db="EMBL/GenBank/DDBJ databases">
        <authorList>
            <person name="Li T."/>
            <person name="Hu X."/>
            <person name="Zhang T."/>
            <person name="Song X."/>
            <person name="Zhang H."/>
            <person name="Dai N."/>
            <person name="Sheng W."/>
            <person name="Hou X."/>
            <person name="Wei L."/>
        </authorList>
    </citation>
    <scope>NUCLEOTIDE SEQUENCE</scope>
    <source>
        <strain evidence="4">K16</strain>
        <tissue evidence="4">Leaf</tissue>
    </source>
</reference>